<dbReference type="InterPro" id="IPR010095">
    <property type="entry name" value="Cas12f1-like_TNB"/>
</dbReference>
<evidence type="ECO:0000313" key="16">
    <source>
        <dbReference type="Proteomes" id="UP000440732"/>
    </source>
</evidence>
<sequence length="131" mass="14802">MVRKYEQQMAVDGTPESLSQFKVHRGRKRRILSSTARGMLGLCHYSSTARGMLGLCHYSFSELLRYKMERVGGKMITCEEEYTSKTCSGCGKLKENLGGSEVYKCVFCGAHMDRDLNGAKNILIKNIEMLF</sequence>
<evidence type="ECO:0000313" key="8">
    <source>
        <dbReference type="EMBL" id="KAE9220890.1"/>
    </source>
</evidence>
<dbReference type="EMBL" id="QXFW01000274">
    <property type="protein sequence ID" value="KAE9017936.1"/>
    <property type="molecule type" value="Genomic_DNA"/>
</dbReference>
<dbReference type="PANTHER" id="PTHR36172:SF1">
    <property type="entry name" value="RESOLVASE-RELATED"/>
    <property type="match status" value="1"/>
</dbReference>
<dbReference type="Pfam" id="PF07282">
    <property type="entry name" value="Cas12f1-like_TNB"/>
    <property type="match status" value="1"/>
</dbReference>
<evidence type="ECO:0000313" key="12">
    <source>
        <dbReference type="Proteomes" id="UP000429523"/>
    </source>
</evidence>
<dbReference type="EMBL" id="QXGB01000290">
    <property type="protein sequence ID" value="KAE9220890.1"/>
    <property type="molecule type" value="Genomic_DNA"/>
</dbReference>
<dbReference type="Proteomes" id="UP000433483">
    <property type="component" value="Unassembled WGS sequence"/>
</dbReference>
<dbReference type="EMBL" id="QXGD01000334">
    <property type="protein sequence ID" value="KAE9242953.1"/>
    <property type="molecule type" value="Genomic_DNA"/>
</dbReference>
<organism evidence="10 15">
    <name type="scientific">Phytophthora fragariae</name>
    <dbReference type="NCBI Taxonomy" id="53985"/>
    <lineage>
        <taxon>Eukaryota</taxon>
        <taxon>Sar</taxon>
        <taxon>Stramenopiles</taxon>
        <taxon>Oomycota</taxon>
        <taxon>Peronosporomycetes</taxon>
        <taxon>Peronosporales</taxon>
        <taxon>Peronosporaceae</taxon>
        <taxon>Phytophthora</taxon>
    </lineage>
</organism>
<dbReference type="EMBL" id="QXFZ01000322">
    <property type="protein sequence ID" value="KAE9121156.1"/>
    <property type="molecule type" value="Genomic_DNA"/>
</dbReference>
<evidence type="ECO:0000313" key="10">
    <source>
        <dbReference type="EMBL" id="KAE9242953.1"/>
    </source>
</evidence>
<dbReference type="Proteomes" id="UP000476176">
    <property type="component" value="Unassembled WGS sequence"/>
</dbReference>
<accession>A0A6A3ZWV1</accession>
<evidence type="ECO:0000313" key="17">
    <source>
        <dbReference type="Proteomes" id="UP000441208"/>
    </source>
</evidence>
<reference evidence="12 13" key="1">
    <citation type="submission" date="2018-08" db="EMBL/GenBank/DDBJ databases">
        <title>Genomic investigation of the strawberry pathogen Phytophthora fragariae indicates pathogenicity is determined by transcriptional variation in three key races.</title>
        <authorList>
            <person name="Adams T.M."/>
            <person name="Armitage A.D."/>
            <person name="Sobczyk M.K."/>
            <person name="Bates H.J."/>
            <person name="Dunwell J.M."/>
            <person name="Nellist C.F."/>
            <person name="Harrison R.J."/>
        </authorList>
    </citation>
    <scope>NUCLEOTIDE SEQUENCE [LARGE SCALE GENOMIC DNA]</scope>
    <source>
        <strain evidence="11 14">A4</strain>
        <strain evidence="10 15">BC-1</strain>
        <strain evidence="9 19">BC-23</strain>
        <strain evidence="8 13">NOV-27</strain>
        <strain evidence="7 16">NOV-5</strain>
        <strain evidence="5 17">NOV-71</strain>
        <strain evidence="3 12">NOV-9</strain>
        <strain evidence="6 20">ONT-3</strain>
        <strain evidence="4 18">SCRP245</strain>
    </source>
</reference>
<name>A0A6A3ZWV1_9STRA</name>
<dbReference type="Proteomes" id="UP000440732">
    <property type="component" value="Unassembled WGS sequence"/>
</dbReference>
<dbReference type="OrthoDB" id="102159at2759"/>
<dbReference type="InterPro" id="IPR051491">
    <property type="entry name" value="Recombinase/Transposase-rel"/>
</dbReference>
<feature type="domain" description="Cas12f1-like TNB" evidence="2">
    <location>
        <begin position="57"/>
        <end position="122"/>
    </location>
</feature>
<dbReference type="Proteomes" id="UP000488956">
    <property type="component" value="Unassembled WGS sequence"/>
</dbReference>
<comment type="caution">
    <text evidence="10">The sequence shown here is derived from an EMBL/GenBank/DDBJ whole genome shotgun (WGS) entry which is preliminary data.</text>
</comment>
<evidence type="ECO:0000313" key="5">
    <source>
        <dbReference type="EMBL" id="KAE9121156.1"/>
    </source>
</evidence>
<evidence type="ECO:0000259" key="2">
    <source>
        <dbReference type="Pfam" id="PF07282"/>
    </source>
</evidence>
<dbReference type="EMBL" id="QXFX01000276">
    <property type="protein sequence ID" value="KAE9122392.1"/>
    <property type="molecule type" value="Genomic_DNA"/>
</dbReference>
<proteinExistence type="predicted"/>
<dbReference type="Proteomes" id="UP000460718">
    <property type="component" value="Unassembled WGS sequence"/>
</dbReference>
<dbReference type="AlphaFoldDB" id="A0A6A3ZWV1"/>
<evidence type="ECO:0000313" key="18">
    <source>
        <dbReference type="Proteomes" id="UP000460718"/>
    </source>
</evidence>
<evidence type="ECO:0000313" key="7">
    <source>
        <dbReference type="EMBL" id="KAE9148833.1"/>
    </source>
</evidence>
<evidence type="ECO:0000313" key="15">
    <source>
        <dbReference type="Proteomes" id="UP000440367"/>
    </source>
</evidence>
<dbReference type="Proteomes" id="UP000437068">
    <property type="component" value="Unassembled WGS sequence"/>
</dbReference>
<keyword evidence="13" id="KW-1185">Reference proteome</keyword>
<protein>
    <recommendedName>
        <fullName evidence="2">Cas12f1-like TNB domain-containing protein</fullName>
    </recommendedName>
</protein>
<dbReference type="GO" id="GO:0003677">
    <property type="term" value="F:DNA binding"/>
    <property type="evidence" value="ECO:0007669"/>
    <property type="project" value="UniProtKB-KW"/>
</dbReference>
<dbReference type="Proteomes" id="UP000441208">
    <property type="component" value="Unassembled WGS sequence"/>
</dbReference>
<dbReference type="EMBL" id="QXGA01000269">
    <property type="protein sequence ID" value="KAE9148833.1"/>
    <property type="molecule type" value="Genomic_DNA"/>
</dbReference>
<keyword evidence="1" id="KW-0238">DNA-binding</keyword>
<evidence type="ECO:0000313" key="14">
    <source>
        <dbReference type="Proteomes" id="UP000437068"/>
    </source>
</evidence>
<evidence type="ECO:0000313" key="9">
    <source>
        <dbReference type="EMBL" id="KAE9242212.1"/>
    </source>
</evidence>
<evidence type="ECO:0000313" key="11">
    <source>
        <dbReference type="EMBL" id="KAE9318571.1"/>
    </source>
</evidence>
<dbReference type="EMBL" id="QXGE01000250">
    <property type="protein sequence ID" value="KAE9318571.1"/>
    <property type="molecule type" value="Genomic_DNA"/>
</dbReference>
<evidence type="ECO:0000313" key="13">
    <source>
        <dbReference type="Proteomes" id="UP000433483"/>
    </source>
</evidence>
<evidence type="ECO:0000313" key="3">
    <source>
        <dbReference type="EMBL" id="KAE8941782.1"/>
    </source>
</evidence>
<dbReference type="Proteomes" id="UP000429523">
    <property type="component" value="Unassembled WGS sequence"/>
</dbReference>
<evidence type="ECO:0000313" key="20">
    <source>
        <dbReference type="Proteomes" id="UP000488956"/>
    </source>
</evidence>
<evidence type="ECO:0000313" key="4">
    <source>
        <dbReference type="EMBL" id="KAE9017936.1"/>
    </source>
</evidence>
<evidence type="ECO:0000313" key="19">
    <source>
        <dbReference type="Proteomes" id="UP000476176"/>
    </source>
</evidence>
<evidence type="ECO:0000256" key="1">
    <source>
        <dbReference type="ARBA" id="ARBA00023125"/>
    </source>
</evidence>
<dbReference type="Proteomes" id="UP000440367">
    <property type="component" value="Unassembled WGS sequence"/>
</dbReference>
<dbReference type="EMBL" id="QXGF01000341">
    <property type="protein sequence ID" value="KAE8941782.1"/>
    <property type="molecule type" value="Genomic_DNA"/>
</dbReference>
<evidence type="ECO:0000313" key="6">
    <source>
        <dbReference type="EMBL" id="KAE9122392.1"/>
    </source>
</evidence>
<dbReference type="EMBL" id="QXGC01000274">
    <property type="protein sequence ID" value="KAE9242212.1"/>
    <property type="molecule type" value="Genomic_DNA"/>
</dbReference>
<gene>
    <name evidence="11" type="ORF">PF001_g6291</name>
    <name evidence="10" type="ORF">PF002_g8486</name>
    <name evidence="9" type="ORF">PF004_g6712</name>
    <name evidence="8" type="ORF">PF005_g7303</name>
    <name evidence="7" type="ORF">PF006_g6606</name>
    <name evidence="5" type="ORF">PF007_g7910</name>
    <name evidence="3" type="ORF">PF009_g8435</name>
    <name evidence="6" type="ORF">PF010_g6745</name>
    <name evidence="4" type="ORF">PF011_g6470</name>
</gene>
<dbReference type="PANTHER" id="PTHR36172">
    <property type="match status" value="1"/>
</dbReference>